<dbReference type="Gene3D" id="2.40.160.60">
    <property type="entry name" value="Outer membrane protein transport protein (OMPP1/FadL/TodX)"/>
    <property type="match status" value="1"/>
</dbReference>
<proteinExistence type="predicted"/>
<dbReference type="NCBIfam" id="NF033709">
    <property type="entry name" value="PorV_fam"/>
    <property type="match status" value="1"/>
</dbReference>
<dbReference type="EMBL" id="SPNC01000084">
    <property type="protein sequence ID" value="TFH94811.1"/>
    <property type="molecule type" value="Genomic_DNA"/>
</dbReference>
<keyword evidence="3" id="KW-1185">Reference proteome</keyword>
<gene>
    <name evidence="2" type="ORF">E4P47_06045</name>
</gene>
<accession>A0A4Y8WNM2</accession>
<dbReference type="Pfam" id="PF19572">
    <property type="entry name" value="PorV"/>
    <property type="match status" value="1"/>
</dbReference>
<dbReference type="SUPFAM" id="SSF56925">
    <property type="entry name" value="OMPA-like"/>
    <property type="match status" value="1"/>
</dbReference>
<feature type="domain" description="Type IX secretion system protein PorV" evidence="1">
    <location>
        <begin position="99"/>
        <end position="236"/>
    </location>
</feature>
<name>A0A4Y8WNM2_9PORP</name>
<protein>
    <submittedName>
        <fullName evidence="2">PorV/PorQ family protein</fullName>
    </submittedName>
</protein>
<dbReference type="OrthoDB" id="1013710at2"/>
<dbReference type="STRING" id="1122973.GCA_000379925_00560"/>
<reference evidence="2 3" key="1">
    <citation type="submission" date="2019-03" db="EMBL/GenBank/DDBJ databases">
        <title>Porphyromonas levii Isolated from the Uterus of Dairy Cows.</title>
        <authorList>
            <person name="Francis A.M."/>
        </authorList>
    </citation>
    <scope>NUCLEOTIDE SEQUENCE [LARGE SCALE GENOMIC DNA]</scope>
    <source>
        <strain evidence="2 3">AF5678</strain>
    </source>
</reference>
<evidence type="ECO:0000313" key="2">
    <source>
        <dbReference type="EMBL" id="TFH94811.1"/>
    </source>
</evidence>
<evidence type="ECO:0000259" key="1">
    <source>
        <dbReference type="Pfam" id="PF19572"/>
    </source>
</evidence>
<dbReference type="InterPro" id="IPR011250">
    <property type="entry name" value="OMP/PagP_B-barrel"/>
</dbReference>
<comment type="caution">
    <text evidence="2">The sequence shown here is derived from an EMBL/GenBank/DDBJ whole genome shotgun (WGS) entry which is preliminary data.</text>
</comment>
<sequence>MKRIFWTVTALLLSMSTVGLRAQTAYSSMEFMQYNPDAQSAGMGHTYLGGGRGMYLYGDPTSFGKASDRLYASYSMSVLPQSGEGHTFWNSLSAGYKFSPRWSIMAGFRTQTSPKVTVVDQTGMEVGAVRPNNFSLDLGATMAITEQWQGFVRGSYIHSYQGLNASGFGLSIGANYVSEAMLYSLPVDYSITAALTNFGWGMKYDVGKREVGLPAAMEVGGRMGVLVADDHEVSLAALMGCELRSSVSNRVFGGLGIEYEFMKYASLRAGYNYRANLNTFSIGLGGQYKFASVDLAYLMTKRSAFNQLRLGLNIAF</sequence>
<evidence type="ECO:0000313" key="3">
    <source>
        <dbReference type="Proteomes" id="UP000297225"/>
    </source>
</evidence>
<dbReference type="AlphaFoldDB" id="A0A4Y8WNM2"/>
<organism evidence="2 3">
    <name type="scientific">Porphyromonas levii</name>
    <dbReference type="NCBI Taxonomy" id="28114"/>
    <lineage>
        <taxon>Bacteria</taxon>
        <taxon>Pseudomonadati</taxon>
        <taxon>Bacteroidota</taxon>
        <taxon>Bacteroidia</taxon>
        <taxon>Bacteroidales</taxon>
        <taxon>Porphyromonadaceae</taxon>
        <taxon>Porphyromonas</taxon>
    </lineage>
</organism>
<dbReference type="Proteomes" id="UP000297225">
    <property type="component" value="Unassembled WGS sequence"/>
</dbReference>
<dbReference type="InterPro" id="IPR045741">
    <property type="entry name" value="PorV"/>
</dbReference>
<dbReference type="RefSeq" id="WP_134849829.1">
    <property type="nucleotide sequence ID" value="NZ_CP197400.1"/>
</dbReference>
<dbReference type="GeneID" id="66797599"/>